<organism evidence="2 3">
    <name type="scientific">Faecalicatena orotica</name>
    <dbReference type="NCBI Taxonomy" id="1544"/>
    <lineage>
        <taxon>Bacteria</taxon>
        <taxon>Bacillati</taxon>
        <taxon>Bacillota</taxon>
        <taxon>Clostridia</taxon>
        <taxon>Lachnospirales</taxon>
        <taxon>Lachnospiraceae</taxon>
        <taxon>Faecalicatena</taxon>
    </lineage>
</organism>
<dbReference type="RefSeq" id="WP_109733498.1">
    <property type="nucleotide sequence ID" value="NZ_BAAACK010000010.1"/>
</dbReference>
<dbReference type="EMBL" id="QGDL01000018">
    <property type="protein sequence ID" value="PWJ22590.1"/>
    <property type="molecule type" value="Genomic_DNA"/>
</dbReference>
<evidence type="ECO:0000256" key="1">
    <source>
        <dbReference type="SAM" id="Phobius"/>
    </source>
</evidence>
<evidence type="ECO:0000313" key="2">
    <source>
        <dbReference type="EMBL" id="PWJ22590.1"/>
    </source>
</evidence>
<keyword evidence="1" id="KW-0472">Membrane</keyword>
<feature type="transmembrane region" description="Helical" evidence="1">
    <location>
        <begin position="97"/>
        <end position="120"/>
    </location>
</feature>
<feature type="transmembrane region" description="Helical" evidence="1">
    <location>
        <begin position="126"/>
        <end position="148"/>
    </location>
</feature>
<gene>
    <name evidence="2" type="ORF">A8806_11845</name>
</gene>
<comment type="caution">
    <text evidence="2">The sequence shown here is derived from an EMBL/GenBank/DDBJ whole genome shotgun (WGS) entry which is preliminary data.</text>
</comment>
<name>A0A2Y9BLD5_9FIRM</name>
<dbReference type="AlphaFoldDB" id="A0A2Y9BLD5"/>
<protein>
    <submittedName>
        <fullName evidence="2">Uncharacterized protein</fullName>
    </submittedName>
</protein>
<accession>A0A2Y9BLD5</accession>
<keyword evidence="3" id="KW-1185">Reference proteome</keyword>
<proteinExistence type="predicted"/>
<reference evidence="2 3" key="1">
    <citation type="submission" date="2018-05" db="EMBL/GenBank/DDBJ databases">
        <title>The Hungate 1000. A catalogue of reference genomes from the rumen microbiome.</title>
        <authorList>
            <person name="Kelly W."/>
        </authorList>
    </citation>
    <scope>NUCLEOTIDE SEQUENCE [LARGE SCALE GENOMIC DNA]</scope>
    <source>
        <strain evidence="2 3">NLAE-zl-C242</strain>
    </source>
</reference>
<keyword evidence="1" id="KW-1133">Transmembrane helix</keyword>
<dbReference type="OrthoDB" id="2599257at2"/>
<keyword evidence="1" id="KW-0812">Transmembrane</keyword>
<evidence type="ECO:0000313" key="3">
    <source>
        <dbReference type="Proteomes" id="UP000245845"/>
    </source>
</evidence>
<sequence length="182" mass="20539">MAEVSKVGSEYVGYEYKRKEILKEHASLYLDSYPCFGWEEDPNAEIAQERTQPGGYVTLNFRRDRKICNKVELTRLQRNFDGCILEIDRLEKSKATLATIAAMVIGVAGTACMAGSVFAVTAEPPLITLCIILAIPGFAGWIAPWFVYRVLVRKRAAKIQPLIEDEMEELYEVCRKGKDLLI</sequence>
<dbReference type="Proteomes" id="UP000245845">
    <property type="component" value="Unassembled WGS sequence"/>
</dbReference>